<dbReference type="Pfam" id="PF02517">
    <property type="entry name" value="Rce1-like"/>
    <property type="match status" value="1"/>
</dbReference>
<dbReference type="InterPro" id="IPR003675">
    <property type="entry name" value="Rce1/LyrA-like_dom"/>
</dbReference>
<evidence type="ECO:0000313" key="4">
    <source>
        <dbReference type="Proteomes" id="UP001500618"/>
    </source>
</evidence>
<feature type="transmembrane region" description="Helical" evidence="1">
    <location>
        <begin position="65"/>
        <end position="86"/>
    </location>
</feature>
<sequence length="255" mass="27149">MIDDQPLSRRLLGTEVLLVLGVSLGASAINSILDIISRLTAVKALSQQQATLNQSITPDRPWLDLAYQLVSIGLGVVPALLAIYLLDRTDAPALKTIGLTRGRAGWDLGQGAGLAALIGIPGLGLYLVARAIGVNTTVVPAALGQHWWTVPVLLLSAGQNAVLEEVVVVGYLLVRLERMRVSLPLMLAASAILRGTYHLYQGFGGFAGNLVMGLVFALVFLRIRRVAPLVVAHTILDTVAFVGYAALKPYLSWLS</sequence>
<reference evidence="3 4" key="1">
    <citation type="journal article" date="2019" name="Int. J. Syst. Evol. Microbiol.">
        <title>The Global Catalogue of Microorganisms (GCM) 10K type strain sequencing project: providing services to taxonomists for standard genome sequencing and annotation.</title>
        <authorList>
            <consortium name="The Broad Institute Genomics Platform"/>
            <consortium name="The Broad Institute Genome Sequencing Center for Infectious Disease"/>
            <person name="Wu L."/>
            <person name="Ma J."/>
        </authorList>
    </citation>
    <scope>NUCLEOTIDE SEQUENCE [LARGE SCALE GENOMIC DNA]</scope>
    <source>
        <strain evidence="3 4">JCM 14718</strain>
    </source>
</reference>
<keyword evidence="1" id="KW-0812">Transmembrane</keyword>
<feature type="domain" description="CAAX prenyl protease 2/Lysostaphin resistance protein A-like" evidence="2">
    <location>
        <begin position="147"/>
        <end position="238"/>
    </location>
</feature>
<evidence type="ECO:0000256" key="1">
    <source>
        <dbReference type="SAM" id="Phobius"/>
    </source>
</evidence>
<accession>A0ABN2GT71</accession>
<name>A0ABN2GT71_9ACTN</name>
<evidence type="ECO:0000259" key="2">
    <source>
        <dbReference type="Pfam" id="PF02517"/>
    </source>
</evidence>
<dbReference type="Proteomes" id="UP001500618">
    <property type="component" value="Unassembled WGS sequence"/>
</dbReference>
<keyword evidence="4" id="KW-1185">Reference proteome</keyword>
<dbReference type="RefSeq" id="WP_344310294.1">
    <property type="nucleotide sequence ID" value="NZ_BAAANY010000009.1"/>
</dbReference>
<feature type="transmembrane region" description="Helical" evidence="1">
    <location>
        <begin position="230"/>
        <end position="247"/>
    </location>
</feature>
<gene>
    <name evidence="3" type="ORF">GCM10009765_26860</name>
</gene>
<keyword evidence="1" id="KW-0472">Membrane</keyword>
<feature type="transmembrane region" description="Helical" evidence="1">
    <location>
        <begin position="12"/>
        <end position="33"/>
    </location>
</feature>
<comment type="caution">
    <text evidence="3">The sequence shown here is derived from an EMBL/GenBank/DDBJ whole genome shotgun (WGS) entry which is preliminary data.</text>
</comment>
<dbReference type="EMBL" id="BAAANY010000009">
    <property type="protein sequence ID" value="GAA1676159.1"/>
    <property type="molecule type" value="Genomic_DNA"/>
</dbReference>
<proteinExistence type="predicted"/>
<keyword evidence="1" id="KW-1133">Transmembrane helix</keyword>
<feature type="transmembrane region" description="Helical" evidence="1">
    <location>
        <begin position="107"/>
        <end position="128"/>
    </location>
</feature>
<organism evidence="3 4">
    <name type="scientific">Fodinicola feengrottensis</name>
    <dbReference type="NCBI Taxonomy" id="435914"/>
    <lineage>
        <taxon>Bacteria</taxon>
        <taxon>Bacillati</taxon>
        <taxon>Actinomycetota</taxon>
        <taxon>Actinomycetes</taxon>
        <taxon>Mycobacteriales</taxon>
        <taxon>Fodinicola</taxon>
    </lineage>
</organism>
<evidence type="ECO:0000313" key="3">
    <source>
        <dbReference type="EMBL" id="GAA1676159.1"/>
    </source>
</evidence>
<protein>
    <submittedName>
        <fullName evidence="3">Type II CAAX endopeptidase family protein</fullName>
    </submittedName>
</protein>
<feature type="transmembrane region" description="Helical" evidence="1">
    <location>
        <begin position="206"/>
        <end position="223"/>
    </location>
</feature>